<reference evidence="1 2" key="1">
    <citation type="journal article" date="2022" name="Nat. Plants">
        <title>Genomes of leafy and leafless Platanthera orchids illuminate the evolution of mycoheterotrophy.</title>
        <authorList>
            <person name="Li M.H."/>
            <person name="Liu K.W."/>
            <person name="Li Z."/>
            <person name="Lu H.C."/>
            <person name="Ye Q.L."/>
            <person name="Zhang D."/>
            <person name="Wang J.Y."/>
            <person name="Li Y.F."/>
            <person name="Zhong Z.M."/>
            <person name="Liu X."/>
            <person name="Yu X."/>
            <person name="Liu D.K."/>
            <person name="Tu X.D."/>
            <person name="Liu B."/>
            <person name="Hao Y."/>
            <person name="Liao X.Y."/>
            <person name="Jiang Y.T."/>
            <person name="Sun W.H."/>
            <person name="Chen J."/>
            <person name="Chen Y.Q."/>
            <person name="Ai Y."/>
            <person name="Zhai J.W."/>
            <person name="Wu S.S."/>
            <person name="Zhou Z."/>
            <person name="Hsiao Y.Y."/>
            <person name="Wu W.L."/>
            <person name="Chen Y.Y."/>
            <person name="Lin Y.F."/>
            <person name="Hsu J.L."/>
            <person name="Li C.Y."/>
            <person name="Wang Z.W."/>
            <person name="Zhao X."/>
            <person name="Zhong W.Y."/>
            <person name="Ma X.K."/>
            <person name="Ma L."/>
            <person name="Huang J."/>
            <person name="Chen G.Z."/>
            <person name="Huang M.Z."/>
            <person name="Huang L."/>
            <person name="Peng D.H."/>
            <person name="Luo Y.B."/>
            <person name="Zou S.Q."/>
            <person name="Chen S.P."/>
            <person name="Lan S."/>
            <person name="Tsai W.C."/>
            <person name="Van de Peer Y."/>
            <person name="Liu Z.J."/>
        </authorList>
    </citation>
    <scope>NUCLEOTIDE SEQUENCE [LARGE SCALE GENOMIC DNA]</scope>
    <source>
        <strain evidence="1">Lor288</strain>
    </source>
</reference>
<sequence>MGFARPWKLWVCTGSVRKVAVDGLSQCSCVLRGFASALELITDESKAGACLWITKRRGFEYWPSPEEENKYIVRSLKSKKSSTYVPPDSPLIAGKLNDPGGRDRMLVEPYGEVGVILLFSRSLIDVEYEDMISIQPITICKTNFDTRKPYQLQKWILSLKFAEPRSNLICRDFFLVSASPLEGKPYLVGVDEEDTQLTELLAGRLQAFSRSNDEEDEVQP</sequence>
<name>A0ABR2LIZ4_9ASPA</name>
<gene>
    <name evidence="1" type="ORF">KSP40_PGU008643</name>
</gene>
<protein>
    <submittedName>
        <fullName evidence="1">Uncharacterized protein</fullName>
    </submittedName>
</protein>
<organism evidence="1 2">
    <name type="scientific">Platanthera guangdongensis</name>
    <dbReference type="NCBI Taxonomy" id="2320717"/>
    <lineage>
        <taxon>Eukaryota</taxon>
        <taxon>Viridiplantae</taxon>
        <taxon>Streptophyta</taxon>
        <taxon>Embryophyta</taxon>
        <taxon>Tracheophyta</taxon>
        <taxon>Spermatophyta</taxon>
        <taxon>Magnoliopsida</taxon>
        <taxon>Liliopsida</taxon>
        <taxon>Asparagales</taxon>
        <taxon>Orchidaceae</taxon>
        <taxon>Orchidoideae</taxon>
        <taxon>Orchideae</taxon>
        <taxon>Orchidinae</taxon>
        <taxon>Platanthera</taxon>
    </lineage>
</organism>
<evidence type="ECO:0000313" key="1">
    <source>
        <dbReference type="EMBL" id="KAK8942128.1"/>
    </source>
</evidence>
<accession>A0ABR2LIZ4</accession>
<comment type="caution">
    <text evidence="1">The sequence shown here is derived from an EMBL/GenBank/DDBJ whole genome shotgun (WGS) entry which is preliminary data.</text>
</comment>
<dbReference type="EMBL" id="JBBWWR010000019">
    <property type="protein sequence ID" value="KAK8942128.1"/>
    <property type="molecule type" value="Genomic_DNA"/>
</dbReference>
<dbReference type="Proteomes" id="UP001412067">
    <property type="component" value="Unassembled WGS sequence"/>
</dbReference>
<proteinExistence type="predicted"/>
<keyword evidence="2" id="KW-1185">Reference proteome</keyword>
<evidence type="ECO:0000313" key="2">
    <source>
        <dbReference type="Proteomes" id="UP001412067"/>
    </source>
</evidence>